<reference evidence="1 2" key="1">
    <citation type="submission" date="2023-04" db="EMBL/GenBank/DDBJ databases">
        <title>Luteimonas sp. M1R5S18.</title>
        <authorList>
            <person name="Sun J.-Q."/>
        </authorList>
    </citation>
    <scope>NUCLEOTIDE SEQUENCE [LARGE SCALE GENOMIC DNA]</scope>
    <source>
        <strain evidence="1 2">M1R5S18</strain>
    </source>
</reference>
<organism evidence="1 2">
    <name type="scientific">Luteimonas rhizosphaericola</name>
    <dbReference type="NCBI Taxonomy" id="3042024"/>
    <lineage>
        <taxon>Bacteria</taxon>
        <taxon>Pseudomonadati</taxon>
        <taxon>Pseudomonadota</taxon>
        <taxon>Gammaproteobacteria</taxon>
        <taxon>Lysobacterales</taxon>
        <taxon>Lysobacteraceae</taxon>
        <taxon>Luteimonas</taxon>
    </lineage>
</organism>
<keyword evidence="2" id="KW-1185">Reference proteome</keyword>
<evidence type="ECO:0000313" key="1">
    <source>
        <dbReference type="EMBL" id="MDH5830557.1"/>
    </source>
</evidence>
<gene>
    <name evidence="1" type="ORF">QFW80_08530</name>
</gene>
<protein>
    <submittedName>
        <fullName evidence="1">Uncharacterized protein</fullName>
    </submittedName>
</protein>
<accession>A0ABT6JIP9</accession>
<dbReference type="EMBL" id="JARXRN010000021">
    <property type="protein sequence ID" value="MDH5830557.1"/>
    <property type="molecule type" value="Genomic_DNA"/>
</dbReference>
<dbReference type="Proteomes" id="UP001156831">
    <property type="component" value="Unassembled WGS sequence"/>
</dbReference>
<sequence>MTIPTDGNLINQYIGAATFNNGPGTNGVRSGGGAGSGSSWYEAMSRAWGQTLDSQASEITQLSDQIGAGSDQPSQMVALTAASLKMQFMSNNAATSQNSVAESLNAVARKQ</sequence>
<evidence type="ECO:0000313" key="2">
    <source>
        <dbReference type="Proteomes" id="UP001156831"/>
    </source>
</evidence>
<dbReference type="RefSeq" id="WP_280601263.1">
    <property type="nucleotide sequence ID" value="NZ_JARXRN010000021.1"/>
</dbReference>
<comment type="caution">
    <text evidence="1">The sequence shown here is derived from an EMBL/GenBank/DDBJ whole genome shotgun (WGS) entry which is preliminary data.</text>
</comment>
<proteinExistence type="predicted"/>
<name>A0ABT6JIP9_9GAMM</name>